<reference evidence="3" key="1">
    <citation type="journal article" date="2019" name="Int. J. Syst. Evol. Microbiol.">
        <title>The Global Catalogue of Microorganisms (GCM) 10K type strain sequencing project: providing services to taxonomists for standard genome sequencing and annotation.</title>
        <authorList>
            <consortium name="The Broad Institute Genomics Platform"/>
            <consortium name="The Broad Institute Genome Sequencing Center for Infectious Disease"/>
            <person name="Wu L."/>
            <person name="Ma J."/>
        </authorList>
    </citation>
    <scope>NUCLEOTIDE SEQUENCE [LARGE SCALE GENOMIC DNA]</scope>
    <source>
        <strain evidence="3">JCM 31921</strain>
    </source>
</reference>
<dbReference type="InterPro" id="IPR050229">
    <property type="entry name" value="GlpE_sulfurtransferase"/>
</dbReference>
<proteinExistence type="predicted"/>
<evidence type="ECO:0000313" key="3">
    <source>
        <dbReference type="Proteomes" id="UP001501410"/>
    </source>
</evidence>
<keyword evidence="3" id="KW-1185">Reference proteome</keyword>
<accession>A0ABP8MUP2</accession>
<dbReference type="InterPro" id="IPR036873">
    <property type="entry name" value="Rhodanese-like_dom_sf"/>
</dbReference>
<dbReference type="InterPro" id="IPR001763">
    <property type="entry name" value="Rhodanese-like_dom"/>
</dbReference>
<dbReference type="RefSeq" id="WP_344825511.1">
    <property type="nucleotide sequence ID" value="NZ_BAABEZ010000022.1"/>
</dbReference>
<organism evidence="2 3">
    <name type="scientific">Rurimicrobium arvi</name>
    <dbReference type="NCBI Taxonomy" id="2049916"/>
    <lineage>
        <taxon>Bacteria</taxon>
        <taxon>Pseudomonadati</taxon>
        <taxon>Bacteroidota</taxon>
        <taxon>Chitinophagia</taxon>
        <taxon>Chitinophagales</taxon>
        <taxon>Chitinophagaceae</taxon>
        <taxon>Rurimicrobium</taxon>
    </lineage>
</organism>
<dbReference type="Pfam" id="PF00581">
    <property type="entry name" value="Rhodanese"/>
    <property type="match status" value="1"/>
</dbReference>
<dbReference type="Gene3D" id="3.40.250.10">
    <property type="entry name" value="Rhodanese-like domain"/>
    <property type="match status" value="1"/>
</dbReference>
<dbReference type="Proteomes" id="UP001501410">
    <property type="component" value="Unassembled WGS sequence"/>
</dbReference>
<dbReference type="PANTHER" id="PTHR43031:SF1">
    <property type="entry name" value="PYRIDINE NUCLEOTIDE-DISULPHIDE OXIDOREDUCTASE"/>
    <property type="match status" value="1"/>
</dbReference>
<comment type="caution">
    <text evidence="2">The sequence shown here is derived from an EMBL/GenBank/DDBJ whole genome shotgun (WGS) entry which is preliminary data.</text>
</comment>
<dbReference type="CDD" id="cd00158">
    <property type="entry name" value="RHOD"/>
    <property type="match status" value="1"/>
</dbReference>
<dbReference type="EMBL" id="BAABEZ010000022">
    <property type="protein sequence ID" value="GAA4454808.1"/>
    <property type="molecule type" value="Genomic_DNA"/>
</dbReference>
<dbReference type="SUPFAM" id="SSF52821">
    <property type="entry name" value="Rhodanese/Cell cycle control phosphatase"/>
    <property type="match status" value="1"/>
</dbReference>
<evidence type="ECO:0000259" key="1">
    <source>
        <dbReference type="PROSITE" id="PS50206"/>
    </source>
</evidence>
<name>A0ABP8MUP2_9BACT</name>
<feature type="domain" description="Rhodanese" evidence="1">
    <location>
        <begin position="21"/>
        <end position="98"/>
    </location>
</feature>
<dbReference type="PROSITE" id="PS50206">
    <property type="entry name" value="RHODANESE_3"/>
    <property type="match status" value="1"/>
</dbReference>
<evidence type="ECO:0000313" key="2">
    <source>
        <dbReference type="EMBL" id="GAA4454808.1"/>
    </source>
</evidence>
<dbReference type="PANTHER" id="PTHR43031">
    <property type="entry name" value="FAD-DEPENDENT OXIDOREDUCTASE"/>
    <property type="match status" value="1"/>
</dbReference>
<sequence length="105" mass="11071">MGFLSAIFGRSTDSVKLSELLLQKPFLVDVRTPAEFSSGSAKGAVNIPLDQIPAKIARFKGKSRVVVFCRSGNRSGQAKALLEKAGISHVTNGGSLGNVISAQRI</sequence>
<dbReference type="SMART" id="SM00450">
    <property type="entry name" value="RHOD"/>
    <property type="match status" value="1"/>
</dbReference>
<gene>
    <name evidence="2" type="ORF">GCM10023092_17390</name>
</gene>
<protein>
    <submittedName>
        <fullName evidence="2">Rhodanese-like domain-containing protein</fullName>
    </submittedName>
</protein>